<organism evidence="4 5">
    <name type="scientific">Microbacterium suwonense</name>
    <dbReference type="NCBI Taxonomy" id="683047"/>
    <lineage>
        <taxon>Bacteria</taxon>
        <taxon>Bacillati</taxon>
        <taxon>Actinomycetota</taxon>
        <taxon>Actinomycetes</taxon>
        <taxon>Micrococcales</taxon>
        <taxon>Microbacteriaceae</taxon>
        <taxon>Microbacterium</taxon>
    </lineage>
</organism>
<keyword evidence="2" id="KW-0472">Membrane</keyword>
<gene>
    <name evidence="4" type="ORF">GCM10025863_12990</name>
</gene>
<feature type="coiled-coil region" evidence="1">
    <location>
        <begin position="318"/>
        <end position="349"/>
    </location>
</feature>
<reference evidence="5" key="1">
    <citation type="journal article" date="2019" name="Int. J. Syst. Evol. Microbiol.">
        <title>The Global Catalogue of Microorganisms (GCM) 10K type strain sequencing project: providing services to taxonomists for standard genome sequencing and annotation.</title>
        <authorList>
            <consortium name="The Broad Institute Genomics Platform"/>
            <consortium name="The Broad Institute Genome Sequencing Center for Infectious Disease"/>
            <person name="Wu L."/>
            <person name="Ma J."/>
        </authorList>
    </citation>
    <scope>NUCLEOTIDE SEQUENCE [LARGE SCALE GENOMIC DNA]</scope>
    <source>
        <strain evidence="5">NBRC 106310</strain>
    </source>
</reference>
<evidence type="ECO:0000256" key="2">
    <source>
        <dbReference type="SAM" id="Phobius"/>
    </source>
</evidence>
<keyword evidence="5" id="KW-1185">Reference proteome</keyword>
<accession>A0ABN6X3A9</accession>
<keyword evidence="1" id="KW-0175">Coiled coil</keyword>
<keyword evidence="2" id="KW-0812">Transmembrane</keyword>
<evidence type="ECO:0000259" key="3">
    <source>
        <dbReference type="Pfam" id="PF04536"/>
    </source>
</evidence>
<feature type="coiled-coil region" evidence="1">
    <location>
        <begin position="405"/>
        <end position="439"/>
    </location>
</feature>
<sequence length="661" mass="69606">MGARLPVGGITMRNRWLMLAALLLGTILGGFSLSAASATAPGPLDSGTRITDVSGVLTAAQKSAADDRLSQLSRDTGVDLYVAFVPTFTDAANDVDWVSRTANGNNFNDRQYLIGIATDQGSFAMAGPSSGGPISVTQRSQVTDAMLPSLRQHDWAAAIDAAATEIHDIRVDAPARAAQGWTVAAIIVALIVLAIVVVLLVRRARKRAAEKARRQAALAELAQQASIALVRTDDLVRTSEQEMEYARAQFGDDVIGDFVTALETSRKNLDEAFSLQQKLDDEIPDTDKQKQEWYERILQMCSESTQVLEQRKADFDELRQLEQNAPAALENVRRQREAAGAEIDRADRILESLASTYASAAFSAVSDNTAQARSRMSFTDAQIQSAEQALASGQTGDVAVAVRAAEGAVQQATQLEDAVEQLQHDLEDADDRAEALIADLNADLQTARGLPDTQGLAAHAIAGTEQGIQLAQSQLGSSGRNPVEALRVLEAANTAIDSAIAHVREEQAKIQRAATMLANALQRASVQVSSAESYILNRRGSVFATARTRLAEARRSLDQARHLAQSDPVQALSLAQRADRLAAESLRLAQGDYGDWGGGGGDDSLGAFLGGILIGQAGSHRSSTWGGGGWSGGGGGLFGEATAAAAAAAASSAGAEAEASP</sequence>
<feature type="domain" description="TPM" evidence="3">
    <location>
        <begin position="50"/>
        <end position="168"/>
    </location>
</feature>
<proteinExistence type="predicted"/>
<dbReference type="Proteomes" id="UP001321543">
    <property type="component" value="Chromosome"/>
</dbReference>
<dbReference type="RefSeq" id="WP_286302542.1">
    <property type="nucleotide sequence ID" value="NZ_AP027728.1"/>
</dbReference>
<evidence type="ECO:0000256" key="1">
    <source>
        <dbReference type="SAM" id="Coils"/>
    </source>
</evidence>
<feature type="transmembrane region" description="Helical" evidence="2">
    <location>
        <begin position="180"/>
        <end position="201"/>
    </location>
</feature>
<dbReference type="InterPro" id="IPR007621">
    <property type="entry name" value="TPM_dom"/>
</dbReference>
<name>A0ABN6X3A9_9MICO</name>
<evidence type="ECO:0000313" key="4">
    <source>
        <dbReference type="EMBL" id="BDZ38685.1"/>
    </source>
</evidence>
<dbReference type="Gene3D" id="3.10.310.50">
    <property type="match status" value="1"/>
</dbReference>
<dbReference type="EMBL" id="AP027728">
    <property type="protein sequence ID" value="BDZ38685.1"/>
    <property type="molecule type" value="Genomic_DNA"/>
</dbReference>
<evidence type="ECO:0000313" key="5">
    <source>
        <dbReference type="Proteomes" id="UP001321543"/>
    </source>
</evidence>
<keyword evidence="2" id="KW-1133">Transmembrane helix</keyword>
<protein>
    <submittedName>
        <fullName evidence="4">Membrane protein</fullName>
    </submittedName>
</protein>
<dbReference type="Pfam" id="PF04536">
    <property type="entry name" value="TPM_phosphatase"/>
    <property type="match status" value="1"/>
</dbReference>